<dbReference type="Proteomes" id="UP000438429">
    <property type="component" value="Unassembled WGS sequence"/>
</dbReference>
<name>A0A6A4T2X9_SCOMX</name>
<dbReference type="InterPro" id="IPR033467">
    <property type="entry name" value="Tesmin/TSO1-like_CXC"/>
</dbReference>
<sequence length="807" mass="90523">MGSSTDYIKRMETWTKASPFVRFIEMHVIESYDIDSILNRIALNRSILKLNHCGAMLRFFTFKFDWSRQMSSSSAGQRHLELKEVAQAVIGPLKSGLHSFNNVLEMLLCVSADIVLPDSQTFHDIRQEIENMKQRMEESEQVARRELQQLDGETEHLTAEQSRLANQKSQRELNIVGLKIQLESHRSCLESYKEALEIERVNLKSAENTRDRMRDRRDGGENVRNAGIGITFIPIVGWIAGPIMIAAGESERSIASDAVDSANREIENCESQVSSYSQKVSEYNSSICQAQREIQEADNKIREVETTLRNVAVKREAVSNVQQNMRCAVHQLGKLCGVGNVAELQTKCLILLEPVGKKLIRLTLWQKEYRWVEFRGALECTMMSLTGKRRRRAEDVSDATARRSDRGVVTSMDRHCGMSRPFLQYHQAACHLSRDQTANMQPQAPPAKGRGPWLLSIIINLSDQASGGDTVQVTYVELLDNLAAGGLCESKSRKSCRCNRSRCLKLYCECFANGLMCSSCNCFDCHNNTEHEATRHKAIQSCLGRKPDAFRPKIAGGKSVQDKGWHNKGCNCKRSSCLKNYCECFEANIMCSSRCKCVDCRNYDSGLKEKTVKEKGPVSVITPTVVKEVCSRLLAKAVEAEREDQSPAQTEDMVLEEFTSSKQESCQASCRARSNLPPPPLLSLGDISSLERCCHSHTAAGLTAITEADMRIQAPVVWTSTVIISLLVGSCHAQKLNVHWGPQSMMYLKGKYGRRFVSEDRGVLKQAVQGWYAALGGTQRRQSHQLQKPSSPLVSSENVLVQFLEDR</sequence>
<dbReference type="PANTHER" id="PTHR12446:SF34">
    <property type="entry name" value="PROTEIN LIN-54 HOMOLOG"/>
    <property type="match status" value="1"/>
</dbReference>
<evidence type="ECO:0000256" key="1">
    <source>
        <dbReference type="ARBA" id="ARBA00004123"/>
    </source>
</evidence>
<gene>
    <name evidence="6" type="ORF">F2P81_006331</name>
</gene>
<feature type="domain" description="CRC" evidence="5">
    <location>
        <begin position="492"/>
        <end position="605"/>
    </location>
</feature>
<dbReference type="PROSITE" id="PS51634">
    <property type="entry name" value="CRC"/>
    <property type="match status" value="1"/>
</dbReference>
<dbReference type="GO" id="GO:0005634">
    <property type="term" value="C:nucleus"/>
    <property type="evidence" value="ECO:0007669"/>
    <property type="project" value="UniProtKB-SubCell"/>
</dbReference>
<accession>A0A6A4T2X9</accession>
<feature type="coiled-coil region" evidence="4">
    <location>
        <begin position="252"/>
        <end position="314"/>
    </location>
</feature>
<comment type="caution">
    <text evidence="6">The sequence shown here is derived from an EMBL/GenBank/DDBJ whole genome shotgun (WGS) entry which is preliminary data.</text>
</comment>
<reference evidence="6 7" key="1">
    <citation type="submission" date="2019-06" db="EMBL/GenBank/DDBJ databases">
        <title>Draft genomes of female and male turbot (Scophthalmus maximus).</title>
        <authorList>
            <person name="Xu H."/>
            <person name="Xu X.-W."/>
            <person name="Shao C."/>
            <person name="Chen S."/>
        </authorList>
    </citation>
    <scope>NUCLEOTIDE SEQUENCE [LARGE SCALE GENOMIC DNA]</scope>
    <source>
        <strain evidence="6">Ysfricsl-2016a</strain>
        <tissue evidence="6">Blood</tissue>
    </source>
</reference>
<keyword evidence="3" id="KW-0539">Nucleus</keyword>
<evidence type="ECO:0000259" key="5">
    <source>
        <dbReference type="PROSITE" id="PS51634"/>
    </source>
</evidence>
<evidence type="ECO:0000256" key="3">
    <source>
        <dbReference type="ARBA" id="ARBA00023242"/>
    </source>
</evidence>
<dbReference type="InterPro" id="IPR005172">
    <property type="entry name" value="CRC"/>
</dbReference>
<evidence type="ECO:0000313" key="6">
    <source>
        <dbReference type="EMBL" id="KAF0040433.1"/>
    </source>
</evidence>
<evidence type="ECO:0000256" key="4">
    <source>
        <dbReference type="SAM" id="Coils"/>
    </source>
</evidence>
<dbReference type="AlphaFoldDB" id="A0A6A4T2X9"/>
<keyword evidence="4" id="KW-0175">Coiled coil</keyword>
<comment type="subcellular location">
    <subcellularLocation>
        <location evidence="1">Nucleus</location>
    </subcellularLocation>
</comment>
<dbReference type="GO" id="GO:0006355">
    <property type="term" value="P:regulation of DNA-templated transcription"/>
    <property type="evidence" value="ECO:0007669"/>
    <property type="project" value="TreeGrafter"/>
</dbReference>
<comment type="similarity">
    <text evidence="2">Belongs to the lin-54 family.</text>
</comment>
<feature type="coiled-coil region" evidence="4">
    <location>
        <begin position="189"/>
        <end position="216"/>
    </location>
</feature>
<dbReference type="EMBL" id="VEVO01000006">
    <property type="protein sequence ID" value="KAF0040433.1"/>
    <property type="molecule type" value="Genomic_DNA"/>
</dbReference>
<protein>
    <recommendedName>
        <fullName evidence="5">CRC domain-containing protein</fullName>
    </recommendedName>
</protein>
<proteinExistence type="inferred from homology"/>
<feature type="coiled-coil region" evidence="4">
    <location>
        <begin position="122"/>
        <end position="153"/>
    </location>
</feature>
<dbReference type="Pfam" id="PF03638">
    <property type="entry name" value="TCR"/>
    <property type="match status" value="2"/>
</dbReference>
<evidence type="ECO:0000256" key="2">
    <source>
        <dbReference type="ARBA" id="ARBA00007267"/>
    </source>
</evidence>
<dbReference type="InterPro" id="IPR028307">
    <property type="entry name" value="Lin-54_fam"/>
</dbReference>
<dbReference type="PANTHER" id="PTHR12446">
    <property type="entry name" value="TESMIN/TSO1-RELATED"/>
    <property type="match status" value="1"/>
</dbReference>
<organism evidence="6 7">
    <name type="scientific">Scophthalmus maximus</name>
    <name type="common">Turbot</name>
    <name type="synonym">Psetta maxima</name>
    <dbReference type="NCBI Taxonomy" id="52904"/>
    <lineage>
        <taxon>Eukaryota</taxon>
        <taxon>Metazoa</taxon>
        <taxon>Chordata</taxon>
        <taxon>Craniata</taxon>
        <taxon>Vertebrata</taxon>
        <taxon>Euteleostomi</taxon>
        <taxon>Actinopterygii</taxon>
        <taxon>Neopterygii</taxon>
        <taxon>Teleostei</taxon>
        <taxon>Neoteleostei</taxon>
        <taxon>Acanthomorphata</taxon>
        <taxon>Carangaria</taxon>
        <taxon>Pleuronectiformes</taxon>
        <taxon>Pleuronectoidei</taxon>
        <taxon>Scophthalmidae</taxon>
        <taxon>Scophthalmus</taxon>
    </lineage>
</organism>
<evidence type="ECO:0000313" key="7">
    <source>
        <dbReference type="Proteomes" id="UP000438429"/>
    </source>
</evidence>
<dbReference type="SMART" id="SM01114">
    <property type="entry name" value="CXC"/>
    <property type="match status" value="2"/>
</dbReference>